<organism evidence="2 3">
    <name type="scientific">Floridaenema fluviatile BLCC-F154</name>
    <dbReference type="NCBI Taxonomy" id="3153640"/>
    <lineage>
        <taxon>Bacteria</taxon>
        <taxon>Bacillati</taxon>
        <taxon>Cyanobacteriota</taxon>
        <taxon>Cyanophyceae</taxon>
        <taxon>Oscillatoriophycideae</taxon>
        <taxon>Aerosakkonematales</taxon>
        <taxon>Aerosakkonemataceae</taxon>
        <taxon>Floridanema</taxon>
        <taxon>Floridanema fluviatile</taxon>
    </lineage>
</organism>
<name>A0ABV4YK93_9CYAN</name>
<proteinExistence type="predicted"/>
<dbReference type="RefSeq" id="WP_413260579.1">
    <property type="nucleotide sequence ID" value="NZ_JBHFNS010000093.1"/>
</dbReference>
<comment type="caution">
    <text evidence="2">The sequence shown here is derived from an EMBL/GenBank/DDBJ whole genome shotgun (WGS) entry which is preliminary data.</text>
</comment>
<dbReference type="Proteomes" id="UP001576776">
    <property type="component" value="Unassembled WGS sequence"/>
</dbReference>
<feature type="compositionally biased region" description="Basic and acidic residues" evidence="1">
    <location>
        <begin position="8"/>
        <end position="20"/>
    </location>
</feature>
<evidence type="ECO:0000313" key="3">
    <source>
        <dbReference type="Proteomes" id="UP001576776"/>
    </source>
</evidence>
<accession>A0ABV4YK93</accession>
<evidence type="ECO:0000256" key="1">
    <source>
        <dbReference type="SAM" id="MobiDB-lite"/>
    </source>
</evidence>
<feature type="compositionally biased region" description="Basic and acidic residues" evidence="1">
    <location>
        <begin position="34"/>
        <end position="46"/>
    </location>
</feature>
<protein>
    <recommendedName>
        <fullName evidence="4">Homeobox domain-containing protein</fullName>
    </recommendedName>
</protein>
<keyword evidence="3" id="KW-1185">Reference proteome</keyword>
<feature type="region of interest" description="Disordered" evidence="1">
    <location>
        <begin position="1"/>
        <end position="46"/>
    </location>
</feature>
<reference evidence="2 3" key="1">
    <citation type="submission" date="2024-09" db="EMBL/GenBank/DDBJ databases">
        <title>Floridaenema gen nov. (Aerosakkonemataceae, Aerosakkonematales ord. nov., Cyanobacteria) from benthic tropical and subtropical fresh waters, with the description of four new species.</title>
        <authorList>
            <person name="Moretto J.A."/>
            <person name="Berthold D.E."/>
            <person name="Lefler F.W."/>
            <person name="Huang I.-S."/>
            <person name="Laughinghouse H. IV."/>
        </authorList>
    </citation>
    <scope>NUCLEOTIDE SEQUENCE [LARGE SCALE GENOMIC DNA]</scope>
    <source>
        <strain evidence="2 3">BLCC-F154</strain>
    </source>
</reference>
<evidence type="ECO:0008006" key="4">
    <source>
        <dbReference type="Google" id="ProtNLM"/>
    </source>
</evidence>
<evidence type="ECO:0000313" key="2">
    <source>
        <dbReference type="EMBL" id="MFB2939108.1"/>
    </source>
</evidence>
<gene>
    <name evidence="2" type="ORF">ACE1B6_27970</name>
</gene>
<sequence>MSSPPCWQEREFSGLEDTPKPGRRRKWQPEDLAEIERQFRDRTANL</sequence>
<dbReference type="EMBL" id="JBHFNS010000093">
    <property type="protein sequence ID" value="MFB2939108.1"/>
    <property type="molecule type" value="Genomic_DNA"/>
</dbReference>